<evidence type="ECO:0000256" key="4">
    <source>
        <dbReference type="ARBA" id="ARBA00023163"/>
    </source>
</evidence>
<dbReference type="Gene3D" id="1.10.10.60">
    <property type="entry name" value="Homeodomain-like"/>
    <property type="match status" value="1"/>
</dbReference>
<dbReference type="SUPFAM" id="SSF46689">
    <property type="entry name" value="Homeodomain-like"/>
    <property type="match status" value="1"/>
</dbReference>
<feature type="DNA-binding region" description="H-T-H motif" evidence="5">
    <location>
        <begin position="25"/>
        <end position="44"/>
    </location>
</feature>
<evidence type="ECO:0000256" key="2">
    <source>
        <dbReference type="ARBA" id="ARBA00023015"/>
    </source>
</evidence>
<proteinExistence type="predicted"/>
<keyword evidence="8" id="KW-1185">Reference proteome</keyword>
<gene>
    <name evidence="7" type="primary">tetR(B)</name>
    <name evidence="7" type="ORF">GCM10009754_51520</name>
</gene>
<dbReference type="PANTHER" id="PTHR30055:SF151">
    <property type="entry name" value="TRANSCRIPTIONAL REGULATORY PROTEIN"/>
    <property type="match status" value="1"/>
</dbReference>
<dbReference type="InterPro" id="IPR003012">
    <property type="entry name" value="Tet_transcr_reg_TetR"/>
</dbReference>
<dbReference type="Gene3D" id="1.10.357.10">
    <property type="entry name" value="Tetracycline Repressor, domain 2"/>
    <property type="match status" value="1"/>
</dbReference>
<dbReference type="InterPro" id="IPR001647">
    <property type="entry name" value="HTH_TetR"/>
</dbReference>
<dbReference type="Proteomes" id="UP001501116">
    <property type="component" value="Unassembled WGS sequence"/>
</dbReference>
<keyword evidence="2" id="KW-0805">Transcription regulation</keyword>
<reference evidence="8" key="1">
    <citation type="journal article" date="2019" name="Int. J. Syst. Evol. Microbiol.">
        <title>The Global Catalogue of Microorganisms (GCM) 10K type strain sequencing project: providing services to taxonomists for standard genome sequencing and annotation.</title>
        <authorList>
            <consortium name="The Broad Institute Genomics Platform"/>
            <consortium name="The Broad Institute Genome Sequencing Center for Infectious Disease"/>
            <person name="Wu L."/>
            <person name="Ma J."/>
        </authorList>
    </citation>
    <scope>NUCLEOTIDE SEQUENCE [LARGE SCALE GENOMIC DNA]</scope>
    <source>
        <strain evidence="8">JCM 14545</strain>
    </source>
</reference>
<dbReference type="PANTHER" id="PTHR30055">
    <property type="entry name" value="HTH-TYPE TRANSCRIPTIONAL REGULATOR RUTR"/>
    <property type="match status" value="1"/>
</dbReference>
<dbReference type="InterPro" id="IPR036271">
    <property type="entry name" value="Tet_transcr_reg_TetR-rel_C_sf"/>
</dbReference>
<accession>A0ABP5D1F6</accession>
<comment type="caution">
    <text evidence="7">The sequence shown here is derived from an EMBL/GenBank/DDBJ whole genome shotgun (WGS) entry which is preliminary data.</text>
</comment>
<dbReference type="SUPFAM" id="SSF48498">
    <property type="entry name" value="Tetracyclin repressor-like, C-terminal domain"/>
    <property type="match status" value="1"/>
</dbReference>
<evidence type="ECO:0000313" key="7">
    <source>
        <dbReference type="EMBL" id="GAA1971119.1"/>
    </source>
</evidence>
<evidence type="ECO:0000256" key="3">
    <source>
        <dbReference type="ARBA" id="ARBA00023125"/>
    </source>
</evidence>
<evidence type="ECO:0000256" key="5">
    <source>
        <dbReference type="PROSITE-ProRule" id="PRU00335"/>
    </source>
</evidence>
<keyword evidence="4" id="KW-0804">Transcription</keyword>
<protein>
    <submittedName>
        <fullName evidence="7">Tetracycline resistance transcriptional repressor TetR(B)</fullName>
    </submittedName>
</protein>
<dbReference type="PROSITE" id="PS50977">
    <property type="entry name" value="HTH_TETR_2"/>
    <property type="match status" value="1"/>
</dbReference>
<name>A0ABP5D1F6_9PSEU</name>
<organism evidence="7 8">
    <name type="scientific">Amycolatopsis minnesotensis</name>
    <dbReference type="NCBI Taxonomy" id="337894"/>
    <lineage>
        <taxon>Bacteria</taxon>
        <taxon>Bacillati</taxon>
        <taxon>Actinomycetota</taxon>
        <taxon>Actinomycetes</taxon>
        <taxon>Pseudonocardiales</taxon>
        <taxon>Pseudonocardiaceae</taxon>
        <taxon>Amycolatopsis</taxon>
    </lineage>
</organism>
<evidence type="ECO:0000313" key="8">
    <source>
        <dbReference type="Proteomes" id="UP001501116"/>
    </source>
</evidence>
<evidence type="ECO:0000259" key="6">
    <source>
        <dbReference type="PROSITE" id="PS50977"/>
    </source>
</evidence>
<dbReference type="InterPro" id="IPR009057">
    <property type="entry name" value="Homeodomain-like_sf"/>
</dbReference>
<dbReference type="RefSeq" id="WP_344423935.1">
    <property type="nucleotide sequence ID" value="NZ_BAAANN010000021.1"/>
</dbReference>
<dbReference type="InterPro" id="IPR050109">
    <property type="entry name" value="HTH-type_TetR-like_transc_reg"/>
</dbReference>
<dbReference type="PRINTS" id="PR00455">
    <property type="entry name" value="HTHTETR"/>
</dbReference>
<feature type="domain" description="HTH tetR-type" evidence="6">
    <location>
        <begin position="2"/>
        <end position="62"/>
    </location>
</feature>
<sequence>MPIEVADAVRVALRLLDEEGLDKLTVRRLASELGVKAPALYWHFTGKRALLDHMTNVIVAPVTAALPPAGRVPWVRWLEDAASALHAVLLGHRDGARVALGADLRVARSLGDLAERAVEVLHADAGFSLAYATRAAGVLVHFVLGRAVEAQTRPDETAERALFSQDGFPFPLMARGMRERLAAGATPAGDFACALEVLLTGLRTIQADGRR</sequence>
<dbReference type="Pfam" id="PF02909">
    <property type="entry name" value="TetR_C_1"/>
    <property type="match status" value="1"/>
</dbReference>
<keyword evidence="1" id="KW-0678">Repressor</keyword>
<dbReference type="EMBL" id="BAAANN010000021">
    <property type="protein sequence ID" value="GAA1971119.1"/>
    <property type="molecule type" value="Genomic_DNA"/>
</dbReference>
<dbReference type="PRINTS" id="PR00400">
    <property type="entry name" value="TETREPRESSOR"/>
</dbReference>
<evidence type="ECO:0000256" key="1">
    <source>
        <dbReference type="ARBA" id="ARBA00022491"/>
    </source>
</evidence>
<keyword evidence="3 5" id="KW-0238">DNA-binding</keyword>
<dbReference type="Pfam" id="PF00440">
    <property type="entry name" value="TetR_N"/>
    <property type="match status" value="1"/>
</dbReference>
<dbReference type="InterPro" id="IPR004111">
    <property type="entry name" value="Repressor_TetR_C"/>
</dbReference>